<keyword evidence="1" id="KW-0489">Methyltransferase</keyword>
<keyword evidence="1" id="KW-0808">Transferase</keyword>
<dbReference type="eggNOG" id="COG3189">
    <property type="taxonomic scope" value="Bacteria"/>
</dbReference>
<dbReference type="KEGG" id="paca:ID47_04610"/>
<dbReference type="HOGENOM" id="CLU_137928_0_0_5"/>
<reference evidence="1 2" key="1">
    <citation type="submission" date="2014-07" db="EMBL/GenBank/DDBJ databases">
        <title>Comparative genomic insights into amoeba endosymbionts belonging to the families of Holosporaceae and Candidatus Midichloriaceae within Rickettsiales.</title>
        <authorList>
            <person name="Wang Z."/>
            <person name="Wu M."/>
        </authorList>
    </citation>
    <scope>NUCLEOTIDE SEQUENCE [LARGE SCALE GENOMIC DNA]</scope>
    <source>
        <strain evidence="1">PRA3</strain>
    </source>
</reference>
<accession>A0A077AX29</accession>
<organism evidence="1 2">
    <name type="scientific">Candidatus Odyssella acanthamoebae</name>
    <dbReference type="NCBI Taxonomy" id="91604"/>
    <lineage>
        <taxon>Bacteria</taxon>
        <taxon>Pseudomonadati</taxon>
        <taxon>Pseudomonadota</taxon>
        <taxon>Alphaproteobacteria</taxon>
        <taxon>Holosporales</taxon>
        <taxon>Candidatus Paracaedibacteraceae</taxon>
        <taxon>Candidatus Odyssella</taxon>
    </lineage>
</organism>
<dbReference type="InterPro" id="IPR052552">
    <property type="entry name" value="YeaO-like"/>
</dbReference>
<name>A0A077AX29_9PROT</name>
<sequence length="122" mass="14274">MSQLRIKRLYQAVESEDGLRVLVDGLWPRGMSKEQAHIDLWLKEVAPSSFLRKWFNHDPQKWTEFCHRYHQELNVKKDSLQPIIDSLKVKNVTLLYGAKEERFNNAAALRDYIQCFIGSLAG</sequence>
<dbReference type="PANTHER" id="PTHR36849:SF1">
    <property type="entry name" value="CYTOPLASMIC PROTEIN"/>
    <property type="match status" value="1"/>
</dbReference>
<dbReference type="Pfam" id="PF22752">
    <property type="entry name" value="DUF488-N3i"/>
    <property type="match status" value="1"/>
</dbReference>
<evidence type="ECO:0000313" key="2">
    <source>
        <dbReference type="Proteomes" id="UP000028926"/>
    </source>
</evidence>
<dbReference type="EMBL" id="CP008941">
    <property type="protein sequence ID" value="AIK96178.1"/>
    <property type="molecule type" value="Genomic_DNA"/>
</dbReference>
<dbReference type="GO" id="GO:0032259">
    <property type="term" value="P:methylation"/>
    <property type="evidence" value="ECO:0007669"/>
    <property type="project" value="UniProtKB-KW"/>
</dbReference>
<protein>
    <submittedName>
        <fullName evidence="1">Uroporphyrin-III methyltransferase</fullName>
    </submittedName>
</protein>
<gene>
    <name evidence="1" type="ORF">ID47_04610</name>
</gene>
<dbReference type="AlphaFoldDB" id="A0A077AX29"/>
<dbReference type="GO" id="GO:0008168">
    <property type="term" value="F:methyltransferase activity"/>
    <property type="evidence" value="ECO:0007669"/>
    <property type="project" value="UniProtKB-KW"/>
</dbReference>
<proteinExistence type="predicted"/>
<dbReference type="PANTHER" id="PTHR36849">
    <property type="entry name" value="CYTOPLASMIC PROTEIN-RELATED"/>
    <property type="match status" value="1"/>
</dbReference>
<dbReference type="OrthoDB" id="9790745at2"/>
<dbReference type="STRING" id="91604.ID47_04610"/>
<dbReference type="Proteomes" id="UP000028926">
    <property type="component" value="Chromosome"/>
</dbReference>
<evidence type="ECO:0000313" key="1">
    <source>
        <dbReference type="EMBL" id="AIK96178.1"/>
    </source>
</evidence>
<keyword evidence="2" id="KW-1185">Reference proteome</keyword>
<dbReference type="RefSeq" id="WP_038464279.1">
    <property type="nucleotide sequence ID" value="NZ_CP008941.1"/>
</dbReference>